<dbReference type="EMBL" id="JBHSRS010000082">
    <property type="protein sequence ID" value="MFC6283107.1"/>
    <property type="molecule type" value="Genomic_DNA"/>
</dbReference>
<name>A0ABW1U0L6_9BURK</name>
<dbReference type="InterPro" id="IPR008984">
    <property type="entry name" value="SMAD_FHA_dom_sf"/>
</dbReference>
<organism evidence="4 5">
    <name type="scientific">Polaromonas aquatica</name>
    <dbReference type="NCBI Taxonomy" id="332657"/>
    <lineage>
        <taxon>Bacteria</taxon>
        <taxon>Pseudomonadati</taxon>
        <taxon>Pseudomonadota</taxon>
        <taxon>Betaproteobacteria</taxon>
        <taxon>Burkholderiales</taxon>
        <taxon>Comamonadaceae</taxon>
        <taxon>Polaromonas</taxon>
    </lineage>
</organism>
<feature type="transmembrane region" description="Helical" evidence="2">
    <location>
        <begin position="160"/>
        <end position="185"/>
    </location>
</feature>
<evidence type="ECO:0000256" key="1">
    <source>
        <dbReference type="SAM" id="MobiDB-lite"/>
    </source>
</evidence>
<evidence type="ECO:0000259" key="3">
    <source>
        <dbReference type="PROSITE" id="PS50006"/>
    </source>
</evidence>
<keyword evidence="5" id="KW-1185">Reference proteome</keyword>
<keyword evidence="2" id="KW-0472">Membrane</keyword>
<feature type="compositionally biased region" description="Acidic residues" evidence="1">
    <location>
        <begin position="326"/>
        <end position="338"/>
    </location>
</feature>
<feature type="transmembrane region" description="Helical" evidence="2">
    <location>
        <begin position="255"/>
        <end position="276"/>
    </location>
</feature>
<feature type="domain" description="FHA" evidence="3">
    <location>
        <begin position="34"/>
        <end position="84"/>
    </location>
</feature>
<dbReference type="InterPro" id="IPR000253">
    <property type="entry name" value="FHA_dom"/>
</dbReference>
<sequence>MGGRTVSAGMLALLQAIDRNGQLAGRLDVSRWPVTVGRALDNDMVLGDSHLAASHLRIDRSPEGEVRVEVLDTANGIALDAKHYMRGEVFVWPAGTVLSLGRLKLGLRLAEEPVAAEEPLAHFRWGTVGWTLLAVGAMLVAVVFEAWLMYTDTAQLPGQLLGLIALVALVFPVWAGFWALLTKLFTGRLQFWRHVRIACASTLLVQAAVALCGMLAFMFSLENLAKFANLQILLGLAVAVYLHLAVVMPHSRRKLGGTVAGVALLLMVGILGTSWLQNKRLSNTLHMSVIYPPGWRMAPAVPVSQFLQEAGDIRRRLDQRLKDKDQDGEDMDVSGESE</sequence>
<comment type="caution">
    <text evidence="4">The sequence shown here is derived from an EMBL/GenBank/DDBJ whole genome shotgun (WGS) entry which is preliminary data.</text>
</comment>
<dbReference type="Proteomes" id="UP001596270">
    <property type="component" value="Unassembled WGS sequence"/>
</dbReference>
<protein>
    <submittedName>
        <fullName evidence="4">FHA domain-containing protein</fullName>
    </submittedName>
</protein>
<dbReference type="SUPFAM" id="SSF49879">
    <property type="entry name" value="SMAD/FHA domain"/>
    <property type="match status" value="1"/>
</dbReference>
<evidence type="ECO:0000313" key="5">
    <source>
        <dbReference type="Proteomes" id="UP001596270"/>
    </source>
</evidence>
<dbReference type="Pfam" id="PF00498">
    <property type="entry name" value="FHA"/>
    <property type="match status" value="1"/>
</dbReference>
<keyword evidence="2" id="KW-1133">Transmembrane helix</keyword>
<evidence type="ECO:0000313" key="4">
    <source>
        <dbReference type="EMBL" id="MFC6283107.1"/>
    </source>
</evidence>
<reference evidence="5" key="1">
    <citation type="journal article" date="2019" name="Int. J. Syst. Evol. Microbiol.">
        <title>The Global Catalogue of Microorganisms (GCM) 10K type strain sequencing project: providing services to taxonomists for standard genome sequencing and annotation.</title>
        <authorList>
            <consortium name="The Broad Institute Genomics Platform"/>
            <consortium name="The Broad Institute Genome Sequencing Center for Infectious Disease"/>
            <person name="Wu L."/>
            <person name="Ma J."/>
        </authorList>
    </citation>
    <scope>NUCLEOTIDE SEQUENCE [LARGE SCALE GENOMIC DNA]</scope>
    <source>
        <strain evidence="5">CCUG 39402</strain>
    </source>
</reference>
<feature type="region of interest" description="Disordered" evidence="1">
    <location>
        <begin position="319"/>
        <end position="338"/>
    </location>
</feature>
<gene>
    <name evidence="4" type="ORF">ACFQND_17930</name>
</gene>
<dbReference type="Gene3D" id="2.60.200.20">
    <property type="match status" value="1"/>
</dbReference>
<proteinExistence type="predicted"/>
<dbReference type="PROSITE" id="PS50006">
    <property type="entry name" value="FHA_DOMAIN"/>
    <property type="match status" value="1"/>
</dbReference>
<accession>A0ABW1U0L6</accession>
<feature type="transmembrane region" description="Helical" evidence="2">
    <location>
        <begin position="197"/>
        <end position="221"/>
    </location>
</feature>
<keyword evidence="2" id="KW-0812">Transmembrane</keyword>
<feature type="transmembrane region" description="Helical" evidence="2">
    <location>
        <begin position="128"/>
        <end position="148"/>
    </location>
</feature>
<dbReference type="CDD" id="cd00060">
    <property type="entry name" value="FHA"/>
    <property type="match status" value="1"/>
</dbReference>
<evidence type="ECO:0000256" key="2">
    <source>
        <dbReference type="SAM" id="Phobius"/>
    </source>
</evidence>
<feature type="transmembrane region" description="Helical" evidence="2">
    <location>
        <begin position="227"/>
        <end position="248"/>
    </location>
</feature>